<reference evidence="3 4" key="1">
    <citation type="submission" date="2018-06" db="EMBL/GenBank/DDBJ databases">
        <title>Comparative genomics reveals the genomic features of Rhizophagus irregularis, R. cerebriforme, R. diaphanum and Gigaspora rosea, and their symbiotic lifestyle signature.</title>
        <authorList>
            <person name="Morin E."/>
            <person name="San Clemente H."/>
            <person name="Chen E.C.H."/>
            <person name="De La Providencia I."/>
            <person name="Hainaut M."/>
            <person name="Kuo A."/>
            <person name="Kohler A."/>
            <person name="Murat C."/>
            <person name="Tang N."/>
            <person name="Roy S."/>
            <person name="Loubradou J."/>
            <person name="Henrissat B."/>
            <person name="Grigoriev I.V."/>
            <person name="Corradi N."/>
            <person name="Roux C."/>
            <person name="Martin F.M."/>
        </authorList>
    </citation>
    <scope>NUCLEOTIDE SEQUENCE [LARGE SCALE GENOMIC DNA]</scope>
    <source>
        <strain evidence="3 4">DAOM 227022</strain>
    </source>
</reference>
<evidence type="ECO:0000256" key="1">
    <source>
        <dbReference type="ARBA" id="ARBA00022737"/>
    </source>
</evidence>
<protein>
    <recommendedName>
        <fullName evidence="2">MIR domain-containing protein</fullName>
    </recommendedName>
</protein>
<name>A0A397SGT4_9GLOM</name>
<comment type="caution">
    <text evidence="3">The sequence shown here is derived from an EMBL/GenBank/DDBJ whole genome shotgun (WGS) entry which is preliminary data.</text>
</comment>
<feature type="domain" description="MIR" evidence="2">
    <location>
        <begin position="116"/>
        <end position="174"/>
    </location>
</feature>
<dbReference type="PROSITE" id="PS50919">
    <property type="entry name" value="MIR"/>
    <property type="match status" value="1"/>
</dbReference>
<dbReference type="InterPro" id="IPR036300">
    <property type="entry name" value="MIR_dom_sf"/>
</dbReference>
<organism evidence="3 4">
    <name type="scientific">Glomus cerebriforme</name>
    <dbReference type="NCBI Taxonomy" id="658196"/>
    <lineage>
        <taxon>Eukaryota</taxon>
        <taxon>Fungi</taxon>
        <taxon>Fungi incertae sedis</taxon>
        <taxon>Mucoromycota</taxon>
        <taxon>Glomeromycotina</taxon>
        <taxon>Glomeromycetes</taxon>
        <taxon>Glomerales</taxon>
        <taxon>Glomeraceae</taxon>
        <taxon>Glomus</taxon>
    </lineage>
</organism>
<dbReference type="EMBL" id="QKYT01000428">
    <property type="protein sequence ID" value="RIA85403.1"/>
    <property type="molecule type" value="Genomic_DNA"/>
</dbReference>
<sequence length="182" mass="21374">MEPPIYDGKIHPDKYIKEIVHIVILNKLQMNKKFLDITIENITSFDTLINALKEHISFTVFRNSCKRKLQILKYIPEREGGDTVNFIVNFRSLCRDAEITNQKNVKIFDEIVSEYSRLIRNDYVVALKNVVTGKYLSSCNKKYPQQDNNNVRVRVVVAHDQRIGENDKWCIEIVEYPPQELE</sequence>
<evidence type="ECO:0000313" key="3">
    <source>
        <dbReference type="EMBL" id="RIA85403.1"/>
    </source>
</evidence>
<proteinExistence type="predicted"/>
<dbReference type="Proteomes" id="UP000265703">
    <property type="component" value="Unassembled WGS sequence"/>
</dbReference>
<evidence type="ECO:0000313" key="4">
    <source>
        <dbReference type="Proteomes" id="UP000265703"/>
    </source>
</evidence>
<keyword evidence="1" id="KW-0677">Repeat</keyword>
<dbReference type="OrthoDB" id="5588846at2759"/>
<dbReference type="AlphaFoldDB" id="A0A397SGT4"/>
<accession>A0A397SGT4</accession>
<evidence type="ECO:0000259" key="2">
    <source>
        <dbReference type="PROSITE" id="PS50919"/>
    </source>
</evidence>
<gene>
    <name evidence="3" type="ORF">C1645_830838</name>
</gene>
<keyword evidence="4" id="KW-1185">Reference proteome</keyword>
<dbReference type="InterPro" id="IPR016093">
    <property type="entry name" value="MIR_motif"/>
</dbReference>
<dbReference type="Gene3D" id="2.80.10.50">
    <property type="match status" value="1"/>
</dbReference>
<dbReference type="SUPFAM" id="SSF82109">
    <property type="entry name" value="MIR domain"/>
    <property type="match status" value="1"/>
</dbReference>